<dbReference type="Gene3D" id="1.10.10.60">
    <property type="entry name" value="Homeodomain-like"/>
    <property type="match status" value="1"/>
</dbReference>
<dbReference type="Proteomes" id="UP000076552">
    <property type="component" value="Unassembled WGS sequence"/>
</dbReference>
<evidence type="ECO:0000313" key="2">
    <source>
        <dbReference type="EMBL" id="KZL72855.1"/>
    </source>
</evidence>
<dbReference type="GO" id="GO:0003677">
    <property type="term" value="F:DNA binding"/>
    <property type="evidence" value="ECO:0007669"/>
    <property type="project" value="InterPro"/>
</dbReference>
<proteinExistence type="predicted"/>
<dbReference type="SUPFAM" id="SSF46689">
    <property type="entry name" value="Homeodomain-like"/>
    <property type="match status" value="1"/>
</dbReference>
<keyword evidence="3" id="KW-1185">Reference proteome</keyword>
<gene>
    <name evidence="2" type="ORF">CT0861_04455</name>
</gene>
<dbReference type="Pfam" id="PF05225">
    <property type="entry name" value="HTH_psq"/>
    <property type="match status" value="1"/>
</dbReference>
<dbReference type="InterPro" id="IPR009057">
    <property type="entry name" value="Homeodomain-like_sf"/>
</dbReference>
<evidence type="ECO:0000313" key="3">
    <source>
        <dbReference type="Proteomes" id="UP000076552"/>
    </source>
</evidence>
<comment type="caution">
    <text evidence="2">The sequence shown here is derived from an EMBL/GenBank/DDBJ whole genome shotgun (WGS) entry which is preliminary data.</text>
</comment>
<dbReference type="EMBL" id="LFIV01000052">
    <property type="protein sequence ID" value="KZL72855.1"/>
    <property type="molecule type" value="Genomic_DNA"/>
</dbReference>
<dbReference type="InterPro" id="IPR007889">
    <property type="entry name" value="HTH_Psq"/>
</dbReference>
<feature type="domain" description="HTH psq-type" evidence="1">
    <location>
        <begin position="34"/>
        <end position="66"/>
    </location>
</feature>
<sequence length="128" mass="14385">MTSLQLPTIATFPPFIQTASVLPDNFFYIEWTSIPKALKAISNGKNLRKAAREYRIPRITLQHRRLGTQARNVAFTDLQSSSPSQDVKLAEWVVRVLARVQAALCLAQPISKRDLQRSRLLAQPTGIT</sequence>
<dbReference type="AlphaFoldDB" id="A0A161VP49"/>
<accession>A0A161VP49</accession>
<organism evidence="2 3">
    <name type="scientific">Colletotrichum tofieldiae</name>
    <dbReference type="NCBI Taxonomy" id="708197"/>
    <lineage>
        <taxon>Eukaryota</taxon>
        <taxon>Fungi</taxon>
        <taxon>Dikarya</taxon>
        <taxon>Ascomycota</taxon>
        <taxon>Pezizomycotina</taxon>
        <taxon>Sordariomycetes</taxon>
        <taxon>Hypocreomycetidae</taxon>
        <taxon>Glomerellales</taxon>
        <taxon>Glomerellaceae</taxon>
        <taxon>Colletotrichum</taxon>
        <taxon>Colletotrichum spaethianum species complex</taxon>
    </lineage>
</organism>
<name>A0A161VP49_9PEZI</name>
<reference evidence="2 3" key="1">
    <citation type="submission" date="2015-06" db="EMBL/GenBank/DDBJ databases">
        <title>Survival trade-offs in plant roots during colonization by closely related pathogenic and mutualistic fungi.</title>
        <authorList>
            <person name="Hacquard S."/>
            <person name="Kracher B."/>
            <person name="Hiruma K."/>
            <person name="Weinman A."/>
            <person name="Muench P."/>
            <person name="Garrido Oter R."/>
            <person name="Ver Loren van Themaat E."/>
            <person name="Dallerey J.-F."/>
            <person name="Damm U."/>
            <person name="Henrissat B."/>
            <person name="Lespinet O."/>
            <person name="Thon M."/>
            <person name="Kemen E."/>
            <person name="McHardy A.C."/>
            <person name="Schulze-Lefert P."/>
            <person name="O'Connell R.J."/>
        </authorList>
    </citation>
    <scope>NUCLEOTIDE SEQUENCE [LARGE SCALE GENOMIC DNA]</scope>
    <source>
        <strain evidence="2 3">0861</strain>
    </source>
</reference>
<evidence type="ECO:0000259" key="1">
    <source>
        <dbReference type="Pfam" id="PF05225"/>
    </source>
</evidence>
<protein>
    <recommendedName>
        <fullName evidence="1">HTH psq-type domain-containing protein</fullName>
    </recommendedName>
</protein>